<dbReference type="EMBL" id="UOFQ01000064">
    <property type="protein sequence ID" value="VAW87421.1"/>
    <property type="molecule type" value="Genomic_DNA"/>
</dbReference>
<name>A0A3B0Z7A5_9ZZZZ</name>
<dbReference type="Pfam" id="PF09838">
    <property type="entry name" value="DUF2065"/>
    <property type="match status" value="1"/>
</dbReference>
<accession>A0A3B0Z7A5</accession>
<dbReference type="PANTHER" id="PTHR38602">
    <property type="entry name" value="INNER MEMBRANE PROTEIN-RELATED"/>
    <property type="match status" value="1"/>
</dbReference>
<keyword evidence="1" id="KW-0472">Membrane</keyword>
<dbReference type="PANTHER" id="PTHR38602:SF1">
    <property type="entry name" value="INNER MEMBRANE PROTEIN"/>
    <property type="match status" value="1"/>
</dbReference>
<evidence type="ECO:0000313" key="2">
    <source>
        <dbReference type="EMBL" id="VAW87421.1"/>
    </source>
</evidence>
<gene>
    <name evidence="2" type="ORF">MNBD_GAMMA17-7</name>
</gene>
<feature type="transmembrane region" description="Helical" evidence="1">
    <location>
        <begin position="5"/>
        <end position="22"/>
    </location>
</feature>
<sequence>MWQELWIAIALLLVIEGIMPFISPKGLRESLLTMASLSDRTLRIGGLVCMVAGVLLLYLVR</sequence>
<proteinExistence type="predicted"/>
<reference evidence="2" key="1">
    <citation type="submission" date="2018-06" db="EMBL/GenBank/DDBJ databases">
        <authorList>
            <person name="Zhirakovskaya E."/>
        </authorList>
    </citation>
    <scope>NUCLEOTIDE SEQUENCE</scope>
</reference>
<keyword evidence="1" id="KW-1133">Transmembrane helix</keyword>
<keyword evidence="1" id="KW-0812">Transmembrane</keyword>
<organism evidence="2">
    <name type="scientific">hydrothermal vent metagenome</name>
    <dbReference type="NCBI Taxonomy" id="652676"/>
    <lineage>
        <taxon>unclassified sequences</taxon>
        <taxon>metagenomes</taxon>
        <taxon>ecological metagenomes</taxon>
    </lineage>
</organism>
<dbReference type="AlphaFoldDB" id="A0A3B0Z7A5"/>
<evidence type="ECO:0000256" key="1">
    <source>
        <dbReference type="SAM" id="Phobius"/>
    </source>
</evidence>
<protein>
    <recommendedName>
        <fullName evidence="3">Inner membrane protein YjeT (Clustered with HflC)</fullName>
    </recommendedName>
</protein>
<dbReference type="InterPro" id="IPR019201">
    <property type="entry name" value="DUF2065"/>
</dbReference>
<evidence type="ECO:0008006" key="3">
    <source>
        <dbReference type="Google" id="ProtNLM"/>
    </source>
</evidence>
<feature type="transmembrane region" description="Helical" evidence="1">
    <location>
        <begin position="42"/>
        <end position="60"/>
    </location>
</feature>